<evidence type="ECO:0000256" key="2">
    <source>
        <dbReference type="ARBA" id="ARBA00008806"/>
    </source>
</evidence>
<protein>
    <submittedName>
        <fullName evidence="7">Probable TraG protein, C-terminal part</fullName>
    </submittedName>
</protein>
<evidence type="ECO:0000256" key="4">
    <source>
        <dbReference type="ARBA" id="ARBA00022692"/>
    </source>
</evidence>
<keyword evidence="5" id="KW-1133">Transmembrane helix</keyword>
<accession>Q6AIF9</accession>
<sequence>MSNCHIRIAYAPNGIETAKTLSEMLGKTTVVQKKTSISGKRSGRLSNASMSIQEVARDLLTADECMRLPAPLKDSKGNILESGHMLIFVAGANPIYGKQILYFKDPVFLERAKLPTPENDSSSKNLSDIFNQKLTCAQ</sequence>
<dbReference type="STRING" id="177439.DPPB24"/>
<dbReference type="KEGG" id="dps:DPPB24"/>
<dbReference type="SUPFAM" id="SSF52540">
    <property type="entry name" value="P-loop containing nucleoside triphosphate hydrolases"/>
    <property type="match status" value="1"/>
</dbReference>
<keyword evidence="4" id="KW-0812">Transmembrane</keyword>
<keyword evidence="3" id="KW-1003">Cell membrane</keyword>
<keyword evidence="6" id="KW-0472">Membrane</keyword>
<dbReference type="Proteomes" id="UP000000602">
    <property type="component" value="Plasmid large"/>
</dbReference>
<gene>
    <name evidence="7" type="ordered locus">DPPB24</name>
</gene>
<proteinExistence type="inferred from homology"/>
<evidence type="ECO:0000256" key="3">
    <source>
        <dbReference type="ARBA" id="ARBA00022475"/>
    </source>
</evidence>
<dbReference type="InterPro" id="IPR027417">
    <property type="entry name" value="P-loop_NTPase"/>
</dbReference>
<dbReference type="PANTHER" id="PTHR37937">
    <property type="entry name" value="CONJUGATIVE TRANSFER: DNA TRANSPORT"/>
    <property type="match status" value="1"/>
</dbReference>
<evidence type="ECO:0000313" key="8">
    <source>
        <dbReference type="Proteomes" id="UP000000602"/>
    </source>
</evidence>
<reference evidence="7 8" key="1">
    <citation type="journal article" date="2004" name="Environ. Microbiol.">
        <title>The genome of Desulfotalea psychrophila, a sulfate-reducing bacterium from permanently cold Arctic sediments.</title>
        <authorList>
            <person name="Rabus R."/>
            <person name="Ruepp A."/>
            <person name="Frickey T."/>
            <person name="Rattei T."/>
            <person name="Fartmann B."/>
            <person name="Stark M."/>
            <person name="Bauer M."/>
            <person name="Zibat A."/>
            <person name="Lombardot T."/>
            <person name="Becker I."/>
            <person name="Amann J."/>
            <person name="Gellner K."/>
            <person name="Teeling H."/>
            <person name="Leuschner W.D."/>
            <person name="Gloeckner F.-O."/>
            <person name="Lupas A.N."/>
            <person name="Amann R."/>
            <person name="Klenk H.-P."/>
        </authorList>
    </citation>
    <scope>NUCLEOTIDE SEQUENCE [LARGE SCALE GENOMIC DNA]</scope>
    <source>
        <strain evidence="8">DSM 12343 / LSv54</strain>
        <plasmid evidence="8">large</plasmid>
    </source>
</reference>
<geneLocation type="plasmid" evidence="8">
    <name>large</name>
</geneLocation>
<dbReference type="HOGENOM" id="CLU_1851946_0_0_7"/>
<dbReference type="PANTHER" id="PTHR37937:SF1">
    <property type="entry name" value="CONJUGATIVE TRANSFER: DNA TRANSPORT"/>
    <property type="match status" value="1"/>
</dbReference>
<dbReference type="GO" id="GO:0005886">
    <property type="term" value="C:plasma membrane"/>
    <property type="evidence" value="ECO:0007669"/>
    <property type="project" value="UniProtKB-SubCell"/>
</dbReference>
<keyword evidence="8" id="KW-1185">Reference proteome</keyword>
<evidence type="ECO:0000256" key="5">
    <source>
        <dbReference type="ARBA" id="ARBA00022989"/>
    </source>
</evidence>
<evidence type="ECO:0000313" key="7">
    <source>
        <dbReference type="EMBL" id="CAG37888.1"/>
    </source>
</evidence>
<name>Q6AIF9_DESPS</name>
<organism evidence="7 8">
    <name type="scientific">Desulfotalea psychrophila (strain LSv54 / DSM 12343)</name>
    <dbReference type="NCBI Taxonomy" id="177439"/>
    <lineage>
        <taxon>Bacteria</taxon>
        <taxon>Pseudomonadati</taxon>
        <taxon>Thermodesulfobacteriota</taxon>
        <taxon>Desulfobulbia</taxon>
        <taxon>Desulfobulbales</taxon>
        <taxon>Desulfocapsaceae</taxon>
        <taxon>Desulfotalea</taxon>
    </lineage>
</organism>
<dbReference type="eggNOG" id="COG3505">
    <property type="taxonomic scope" value="Bacteria"/>
</dbReference>
<comment type="subcellular location">
    <subcellularLocation>
        <location evidence="1">Cell membrane</location>
        <topology evidence="1">Multi-pass membrane protein</topology>
    </subcellularLocation>
</comment>
<evidence type="ECO:0000256" key="6">
    <source>
        <dbReference type="ARBA" id="ARBA00023136"/>
    </source>
</evidence>
<dbReference type="Pfam" id="PF02534">
    <property type="entry name" value="T4SS-DNA_transf"/>
    <property type="match status" value="1"/>
</dbReference>
<dbReference type="Gene3D" id="3.40.50.300">
    <property type="entry name" value="P-loop containing nucleotide triphosphate hydrolases"/>
    <property type="match status" value="1"/>
</dbReference>
<dbReference type="EMBL" id="CR522871">
    <property type="protein sequence ID" value="CAG37888.1"/>
    <property type="molecule type" value="Genomic_DNA"/>
</dbReference>
<comment type="similarity">
    <text evidence="2">Belongs to the VirD4/TraG family.</text>
</comment>
<dbReference type="InterPro" id="IPR051539">
    <property type="entry name" value="T4SS-coupling_protein"/>
</dbReference>
<dbReference type="InterPro" id="IPR003688">
    <property type="entry name" value="TraG/VirD4"/>
</dbReference>
<dbReference type="AlphaFoldDB" id="Q6AIF9"/>
<evidence type="ECO:0000256" key="1">
    <source>
        <dbReference type="ARBA" id="ARBA00004651"/>
    </source>
</evidence>